<name>A0A0S4QVJ1_9ACTN</name>
<accession>A0A0S4QVJ1</accession>
<evidence type="ECO:0000313" key="2">
    <source>
        <dbReference type="EMBL" id="CUU59607.1"/>
    </source>
</evidence>
<sequence>MSATPGLPGTQLVLLYRRAGGLNTEIDPRENALRVDSRWLLHPGMVFGFGRAPAGVDLAATLLTPEGSIEPSMPRLAGRISQAGGGWAVTNCSTTATKLLLTAPGMYREITRFSPPELLPRSRQWLTLSSPDGDVEHRFQLIVQWAAPSRTPISPGMRSEPSGPGDDAASPVTAVAPAVGVIAGTTATTTAGAPDPDWSAGDVRTLAAYCYPELRGLPPRPRDRTHQTLRLLDRPSDRTNEKWLERQLGRLRRDAGQRIGADLCGEHHTPVFVNYVVEHRMLLGSALHSLEDRGRN</sequence>
<feature type="region of interest" description="Disordered" evidence="1">
    <location>
        <begin position="150"/>
        <end position="170"/>
    </location>
</feature>
<dbReference type="EMBL" id="FAOZ01000029">
    <property type="protein sequence ID" value="CUU59607.1"/>
    <property type="molecule type" value="Genomic_DNA"/>
</dbReference>
<keyword evidence="3" id="KW-1185">Reference proteome</keyword>
<dbReference type="RefSeq" id="WP_091283793.1">
    <property type="nucleotide sequence ID" value="NZ_FAOZ01000029.1"/>
</dbReference>
<dbReference type="Proteomes" id="UP000198802">
    <property type="component" value="Unassembled WGS sequence"/>
</dbReference>
<evidence type="ECO:0000313" key="3">
    <source>
        <dbReference type="Proteomes" id="UP000198802"/>
    </source>
</evidence>
<evidence type="ECO:0000256" key="1">
    <source>
        <dbReference type="SAM" id="MobiDB-lite"/>
    </source>
</evidence>
<organism evidence="2 3">
    <name type="scientific">Parafrankia irregularis</name>
    <dbReference type="NCBI Taxonomy" id="795642"/>
    <lineage>
        <taxon>Bacteria</taxon>
        <taxon>Bacillati</taxon>
        <taxon>Actinomycetota</taxon>
        <taxon>Actinomycetes</taxon>
        <taxon>Frankiales</taxon>
        <taxon>Frankiaceae</taxon>
        <taxon>Parafrankia</taxon>
    </lineage>
</organism>
<gene>
    <name evidence="2" type="ORF">Ga0074812_12978</name>
</gene>
<reference evidence="3" key="1">
    <citation type="submission" date="2015-11" db="EMBL/GenBank/DDBJ databases">
        <authorList>
            <person name="Varghese N."/>
        </authorList>
    </citation>
    <scope>NUCLEOTIDE SEQUENCE [LARGE SCALE GENOMIC DNA]</scope>
    <source>
        <strain evidence="3">DSM 45899</strain>
    </source>
</reference>
<protein>
    <submittedName>
        <fullName evidence="2">Uncharacterized protein</fullName>
    </submittedName>
</protein>
<dbReference type="AlphaFoldDB" id="A0A0S4QVJ1"/>
<proteinExistence type="predicted"/>